<evidence type="ECO:0000256" key="5">
    <source>
        <dbReference type="ARBA" id="ARBA00022475"/>
    </source>
</evidence>
<keyword evidence="5 12" id="KW-1003">Cell membrane</keyword>
<evidence type="ECO:0000313" key="13">
    <source>
        <dbReference type="EMBL" id="AIQ59212.1"/>
    </source>
</evidence>
<dbReference type="InterPro" id="IPR006135">
    <property type="entry name" value="T3SS_substrate_exporter"/>
</dbReference>
<dbReference type="RefSeq" id="WP_042214869.1">
    <property type="nucleotide sequence ID" value="NZ_CP009285.1"/>
</dbReference>
<dbReference type="EMBL" id="CP009285">
    <property type="protein sequence ID" value="AIQ59212.1"/>
    <property type="molecule type" value="Genomic_DNA"/>
</dbReference>
<keyword evidence="4 12" id="KW-0813">Transport</keyword>
<name>A0A089LEB4_PAEBO</name>
<keyword evidence="13" id="KW-0969">Cilium</keyword>
<dbReference type="SUPFAM" id="SSF160544">
    <property type="entry name" value="EscU C-terminal domain-like"/>
    <property type="match status" value="1"/>
</dbReference>
<dbReference type="PANTHER" id="PTHR30531">
    <property type="entry name" value="FLAGELLAR BIOSYNTHETIC PROTEIN FLHB"/>
    <property type="match status" value="1"/>
</dbReference>
<feature type="transmembrane region" description="Helical" evidence="12">
    <location>
        <begin position="155"/>
        <end position="174"/>
    </location>
</feature>
<dbReference type="GO" id="GO:0009306">
    <property type="term" value="P:protein secretion"/>
    <property type="evidence" value="ECO:0007669"/>
    <property type="project" value="InterPro"/>
</dbReference>
<evidence type="ECO:0000256" key="6">
    <source>
        <dbReference type="ARBA" id="ARBA00022692"/>
    </source>
</evidence>
<sequence>MAKPKRYQLNLQLFGGDKTEKATPKKRQDARKKGQVAKSAEMSGAVVLFSALLSLSIFGGFMKERFVKLFTDVFQNRMMMEVTPENVSTLFNQYGLQILILLAPLLGITFLLALVANFAQVGFMASGAGITPKFEKINPIKGFKNIFSMRSFVEFLKSIFKLVLIAYLVYSTLWGEKESFASLAHVNAEGVFGFAAKLTMSLGIKIAAALFIMAVLDYIYQKYEHEKSLKMSKQDIKDEYKKMEGDPIIKGKIRERQRRMAMQRMMQEVPKADVIITNPTHFAVALKYDGSKMEAPQIIAKGQDYVALRIRELAKEHGVVTMENKPLARALFQRAEIGDVVPADLFQAVAEVLAYVYKLKGKRR</sequence>
<dbReference type="AlphaFoldDB" id="A0A089LEB4"/>
<evidence type="ECO:0000256" key="2">
    <source>
        <dbReference type="ARBA" id="ARBA00010690"/>
    </source>
</evidence>
<evidence type="ECO:0000256" key="11">
    <source>
        <dbReference type="ARBA" id="ARBA00023225"/>
    </source>
</evidence>
<dbReference type="Pfam" id="PF01312">
    <property type="entry name" value="Bac_export_2"/>
    <property type="match status" value="1"/>
</dbReference>
<accession>A0A089LEB4</accession>
<dbReference type="InterPro" id="IPR006136">
    <property type="entry name" value="FlhB"/>
</dbReference>
<proteinExistence type="inferred from homology"/>
<dbReference type="HOGENOM" id="CLU_041013_1_2_9"/>
<dbReference type="KEGG" id="pbd:PBOR_21405"/>
<keyword evidence="10 12" id="KW-0472">Membrane</keyword>
<keyword evidence="6 12" id="KW-0812">Transmembrane</keyword>
<dbReference type="Proteomes" id="UP000029518">
    <property type="component" value="Chromosome"/>
</dbReference>
<evidence type="ECO:0000256" key="7">
    <source>
        <dbReference type="ARBA" id="ARBA00022795"/>
    </source>
</evidence>
<feature type="transmembrane region" description="Helical" evidence="12">
    <location>
        <begin position="42"/>
        <end position="62"/>
    </location>
</feature>
<keyword evidence="13" id="KW-0282">Flagellum</keyword>
<feature type="transmembrane region" description="Helical" evidence="12">
    <location>
        <begin position="194"/>
        <end position="220"/>
    </location>
</feature>
<evidence type="ECO:0000256" key="9">
    <source>
        <dbReference type="ARBA" id="ARBA00022989"/>
    </source>
</evidence>
<dbReference type="GO" id="GO:0005886">
    <property type="term" value="C:plasma membrane"/>
    <property type="evidence" value="ECO:0007669"/>
    <property type="project" value="UniProtKB-SubCell"/>
</dbReference>
<comment type="function">
    <text evidence="12">Required for formation of the rod structure in the basal body of the flagellar apparatus. Together with FliI and FliH, may constitute the export apparatus of flagellin.</text>
</comment>
<comment type="subcellular location">
    <subcellularLocation>
        <location evidence="1">Cell membrane</location>
        <topology evidence="1">Multi-pass membrane protein</topology>
    </subcellularLocation>
</comment>
<feature type="transmembrane region" description="Helical" evidence="12">
    <location>
        <begin position="94"/>
        <end position="116"/>
    </location>
</feature>
<comment type="similarity">
    <text evidence="2 12">Belongs to the type III secretion exporter family.</text>
</comment>
<dbReference type="NCBIfam" id="TIGR00328">
    <property type="entry name" value="flhB"/>
    <property type="match status" value="1"/>
</dbReference>
<dbReference type="PRINTS" id="PR00950">
    <property type="entry name" value="TYPE3IMSPROT"/>
</dbReference>
<dbReference type="OrthoDB" id="9807950at2"/>
<dbReference type="GO" id="GO:0044780">
    <property type="term" value="P:bacterial-type flagellum assembly"/>
    <property type="evidence" value="ECO:0007669"/>
    <property type="project" value="InterPro"/>
</dbReference>
<gene>
    <name evidence="12" type="primary">flhB</name>
    <name evidence="13" type="ORF">PBOR_21405</name>
</gene>
<keyword evidence="7 12" id="KW-1005">Bacterial flagellum biogenesis</keyword>
<keyword evidence="13" id="KW-0966">Cell projection</keyword>
<keyword evidence="9 12" id="KW-1133">Transmembrane helix</keyword>
<dbReference type="PANTHER" id="PTHR30531:SF12">
    <property type="entry name" value="FLAGELLAR BIOSYNTHETIC PROTEIN FLHB"/>
    <property type="match status" value="1"/>
</dbReference>
<keyword evidence="11 12" id="KW-1006">Bacterial flagellum protein export</keyword>
<evidence type="ECO:0000256" key="8">
    <source>
        <dbReference type="ARBA" id="ARBA00022927"/>
    </source>
</evidence>
<keyword evidence="8 12" id="KW-0653">Protein transport</keyword>
<protein>
    <recommendedName>
        <fullName evidence="3 12">Flagellar biosynthetic protein FlhB</fullName>
    </recommendedName>
</protein>
<evidence type="ECO:0000256" key="12">
    <source>
        <dbReference type="RuleBase" id="RU364091"/>
    </source>
</evidence>
<dbReference type="InterPro" id="IPR029025">
    <property type="entry name" value="T3SS_substrate_exporter_C"/>
</dbReference>
<evidence type="ECO:0000256" key="4">
    <source>
        <dbReference type="ARBA" id="ARBA00022448"/>
    </source>
</evidence>
<reference evidence="13" key="1">
    <citation type="submission" date="2014-08" db="EMBL/GenBank/DDBJ databases">
        <title>Comparative genomics of the Paenibacillus odorifer group.</title>
        <authorList>
            <person name="den Bakker H.C."/>
            <person name="Tsai Y.-C.Y.-C."/>
            <person name="Martin N."/>
            <person name="Korlach J."/>
            <person name="Wiedmann M."/>
        </authorList>
    </citation>
    <scope>NUCLEOTIDE SEQUENCE [LARGE SCALE GENOMIC DNA]</scope>
    <source>
        <strain evidence="13">DSM 13188</strain>
    </source>
</reference>
<dbReference type="Gene3D" id="3.40.1690.10">
    <property type="entry name" value="secretion proteins EscU"/>
    <property type="match status" value="1"/>
</dbReference>
<dbReference type="Gene3D" id="6.10.250.2080">
    <property type="match status" value="1"/>
</dbReference>
<evidence type="ECO:0000256" key="3">
    <source>
        <dbReference type="ARBA" id="ARBA00021622"/>
    </source>
</evidence>
<keyword evidence="14" id="KW-1185">Reference proteome</keyword>
<evidence type="ECO:0000313" key="14">
    <source>
        <dbReference type="Proteomes" id="UP000029518"/>
    </source>
</evidence>
<evidence type="ECO:0000256" key="1">
    <source>
        <dbReference type="ARBA" id="ARBA00004651"/>
    </source>
</evidence>
<evidence type="ECO:0000256" key="10">
    <source>
        <dbReference type="ARBA" id="ARBA00023136"/>
    </source>
</evidence>
<organism evidence="13 14">
    <name type="scientific">Paenibacillus borealis</name>
    <dbReference type="NCBI Taxonomy" id="160799"/>
    <lineage>
        <taxon>Bacteria</taxon>
        <taxon>Bacillati</taxon>
        <taxon>Bacillota</taxon>
        <taxon>Bacilli</taxon>
        <taxon>Bacillales</taxon>
        <taxon>Paenibacillaceae</taxon>
        <taxon>Paenibacillus</taxon>
    </lineage>
</organism>
<dbReference type="FunFam" id="3.40.1690.10:FF:000001">
    <property type="entry name" value="Flagellar biosynthetic protein FlhB"/>
    <property type="match status" value="1"/>
</dbReference>